<accession>A0A0C9MKV3</accession>
<organism evidence="1">
    <name type="scientific">Mucor ambiguus</name>
    <dbReference type="NCBI Taxonomy" id="91626"/>
    <lineage>
        <taxon>Eukaryota</taxon>
        <taxon>Fungi</taxon>
        <taxon>Fungi incertae sedis</taxon>
        <taxon>Mucoromycota</taxon>
        <taxon>Mucoromycotina</taxon>
        <taxon>Mucoromycetes</taxon>
        <taxon>Mucorales</taxon>
        <taxon>Mucorineae</taxon>
        <taxon>Mucoraceae</taxon>
        <taxon>Mucor</taxon>
    </lineage>
</organism>
<protein>
    <submittedName>
        <fullName evidence="1">Uncharacterized protein</fullName>
    </submittedName>
</protein>
<dbReference type="AlphaFoldDB" id="A0A0C9MKV3"/>
<proteinExistence type="predicted"/>
<keyword evidence="2" id="KW-1185">Reference proteome</keyword>
<evidence type="ECO:0000313" key="2">
    <source>
        <dbReference type="Proteomes" id="UP000053815"/>
    </source>
</evidence>
<reference evidence="1" key="1">
    <citation type="submission" date="2014-09" db="EMBL/GenBank/DDBJ databases">
        <title>Draft genome sequence of an oleaginous Mucoromycotina fungus Mucor ambiguus NBRC6742.</title>
        <authorList>
            <person name="Takeda I."/>
            <person name="Yamane N."/>
            <person name="Morita T."/>
            <person name="Tamano K."/>
            <person name="Machida M."/>
            <person name="Baker S."/>
            <person name="Koike H."/>
        </authorList>
    </citation>
    <scope>NUCLEOTIDE SEQUENCE</scope>
    <source>
        <strain evidence="1">NBRC 6742</strain>
    </source>
</reference>
<evidence type="ECO:0000313" key="1">
    <source>
        <dbReference type="EMBL" id="GAN08164.1"/>
    </source>
</evidence>
<name>A0A0C9MKV3_9FUNG</name>
<gene>
    <name evidence="1" type="ORF">MAM1_0191c07671</name>
</gene>
<sequence>MIKQQRNIWKREIVATPLVDTEGTVQKLAKSFHDRFGDEDAEQDLPIHTEERVRQPDVSNITKVVIIQYLEQLESHKAYIDTMESVALTVCRDLANTNLIQSMAPWKDINGPQRINMTEEAFSLIKIDHSEFKIIRNCIQLWPIQGLIKSKWIQMSIANRRKQKIGQVAVAAAAAAHNADSGAQANTDDGYA</sequence>
<dbReference type="EMBL" id="DF836480">
    <property type="protein sequence ID" value="GAN08164.1"/>
    <property type="molecule type" value="Genomic_DNA"/>
</dbReference>
<dbReference type="Proteomes" id="UP000053815">
    <property type="component" value="Unassembled WGS sequence"/>
</dbReference>